<accession>X1ATJ4</accession>
<dbReference type="EMBL" id="BART01001144">
    <property type="protein sequence ID" value="GAG63176.1"/>
    <property type="molecule type" value="Genomic_DNA"/>
</dbReference>
<dbReference type="Pfam" id="PF00005">
    <property type="entry name" value="ABC_tran"/>
    <property type="match status" value="2"/>
</dbReference>
<dbReference type="InterPro" id="IPR050107">
    <property type="entry name" value="ABC_carbohydrate_import_ATPase"/>
</dbReference>
<evidence type="ECO:0000256" key="4">
    <source>
        <dbReference type="ARBA" id="ARBA00022840"/>
    </source>
</evidence>
<keyword evidence="3" id="KW-0547">Nucleotide-binding</keyword>
<evidence type="ECO:0000256" key="2">
    <source>
        <dbReference type="ARBA" id="ARBA00022737"/>
    </source>
</evidence>
<name>X1ATJ4_9ZZZZ</name>
<dbReference type="InterPro" id="IPR003439">
    <property type="entry name" value="ABC_transporter-like_ATP-bd"/>
</dbReference>
<dbReference type="GO" id="GO:0016887">
    <property type="term" value="F:ATP hydrolysis activity"/>
    <property type="evidence" value="ECO:0007669"/>
    <property type="project" value="InterPro"/>
</dbReference>
<keyword evidence="1" id="KW-0813">Transport</keyword>
<dbReference type="GO" id="GO:0005524">
    <property type="term" value="F:ATP binding"/>
    <property type="evidence" value="ECO:0007669"/>
    <property type="project" value="UniProtKB-KW"/>
</dbReference>
<evidence type="ECO:0000259" key="5">
    <source>
        <dbReference type="PROSITE" id="PS50893"/>
    </source>
</evidence>
<sequence>MLSGAHTPDKGEIYFEGQKVNIDNPRTAMKIGIHTIYQEPTLFPYLSVMENLFIGNEISRGVLLNKTEMTAKTKEMLEFLHSNIYPDDIVGELGSGDRKIVEIARGLLQDSRVVILDEPTSSFSQTEIDHLLNVVKKLAESGISIVYISHHIEEVFKIADRVTVIRDGIKINTYDIQNLTKQQLINDMVGRDVSLFYKRPKVPIDDVVFEVKNLSGNGVKGISFKVRKGELVGIAGMVGSGRTELAEILFGAKKADSGQILVNGKKVNISTPQSAISNRMCYITEDKQVTGLFLQHPIDKNIPIASYSKSATPFALPSNDAKLSQKYIDSLRIITPSVSQLVMFLSGGNQQKVVLAKWFATNADIFIFDEPTIPV</sequence>
<protein>
    <recommendedName>
        <fullName evidence="5">ABC transporter domain-containing protein</fullName>
    </recommendedName>
</protein>
<evidence type="ECO:0000256" key="1">
    <source>
        <dbReference type="ARBA" id="ARBA00022448"/>
    </source>
</evidence>
<dbReference type="AlphaFoldDB" id="X1ATJ4"/>
<dbReference type="InterPro" id="IPR027417">
    <property type="entry name" value="P-loop_NTPase"/>
</dbReference>
<gene>
    <name evidence="6" type="ORF">S01H4_04313</name>
</gene>
<dbReference type="PANTHER" id="PTHR43790">
    <property type="entry name" value="CARBOHYDRATE TRANSPORT ATP-BINDING PROTEIN MG119-RELATED"/>
    <property type="match status" value="1"/>
</dbReference>
<dbReference type="SUPFAM" id="SSF52540">
    <property type="entry name" value="P-loop containing nucleoside triphosphate hydrolases"/>
    <property type="match status" value="2"/>
</dbReference>
<proteinExistence type="predicted"/>
<dbReference type="Gene3D" id="3.40.50.300">
    <property type="entry name" value="P-loop containing nucleotide triphosphate hydrolases"/>
    <property type="match status" value="2"/>
</dbReference>
<organism evidence="6">
    <name type="scientific">marine sediment metagenome</name>
    <dbReference type="NCBI Taxonomy" id="412755"/>
    <lineage>
        <taxon>unclassified sequences</taxon>
        <taxon>metagenomes</taxon>
        <taxon>ecological metagenomes</taxon>
    </lineage>
</organism>
<keyword evidence="2" id="KW-0677">Repeat</keyword>
<evidence type="ECO:0000256" key="3">
    <source>
        <dbReference type="ARBA" id="ARBA00022741"/>
    </source>
</evidence>
<comment type="caution">
    <text evidence="6">The sequence shown here is derived from an EMBL/GenBank/DDBJ whole genome shotgun (WGS) entry which is preliminary data.</text>
</comment>
<evidence type="ECO:0000313" key="6">
    <source>
        <dbReference type="EMBL" id="GAG63176.1"/>
    </source>
</evidence>
<keyword evidence="4" id="KW-0067">ATP-binding</keyword>
<dbReference type="PANTHER" id="PTHR43790:SF9">
    <property type="entry name" value="GALACTOFURANOSE TRANSPORTER ATP-BINDING PROTEIN YTFR"/>
    <property type="match status" value="1"/>
</dbReference>
<dbReference type="PROSITE" id="PS50893">
    <property type="entry name" value="ABC_TRANSPORTER_2"/>
    <property type="match status" value="1"/>
</dbReference>
<reference evidence="6" key="1">
    <citation type="journal article" date="2014" name="Front. Microbiol.">
        <title>High frequency of phylogenetically diverse reductive dehalogenase-homologous genes in deep subseafloor sedimentary metagenomes.</title>
        <authorList>
            <person name="Kawai M."/>
            <person name="Futagami T."/>
            <person name="Toyoda A."/>
            <person name="Takaki Y."/>
            <person name="Nishi S."/>
            <person name="Hori S."/>
            <person name="Arai W."/>
            <person name="Tsubouchi T."/>
            <person name="Morono Y."/>
            <person name="Uchiyama I."/>
            <person name="Ito T."/>
            <person name="Fujiyama A."/>
            <person name="Inagaki F."/>
            <person name="Takami H."/>
        </authorList>
    </citation>
    <scope>NUCLEOTIDE SEQUENCE</scope>
    <source>
        <strain evidence="6">Expedition CK06-06</strain>
    </source>
</reference>
<feature type="domain" description="ABC transporter" evidence="5">
    <location>
        <begin position="1"/>
        <end position="192"/>
    </location>
</feature>
<dbReference type="CDD" id="cd03215">
    <property type="entry name" value="ABC_Carb_Monos_II"/>
    <property type="match status" value="1"/>
</dbReference>